<evidence type="ECO:0000313" key="2">
    <source>
        <dbReference type="Proteomes" id="UP000827872"/>
    </source>
</evidence>
<name>A0ACB8EET4_9SAUR</name>
<reference evidence="1" key="1">
    <citation type="submission" date="2021-08" db="EMBL/GenBank/DDBJ databases">
        <title>The first chromosome-level gecko genome reveals the dynamic sex chromosomes of Neotropical dwarf geckos (Sphaerodactylidae: Sphaerodactylus).</title>
        <authorList>
            <person name="Pinto B.J."/>
            <person name="Keating S.E."/>
            <person name="Gamble T."/>
        </authorList>
    </citation>
    <scope>NUCLEOTIDE SEQUENCE</scope>
    <source>
        <strain evidence="1">TG3544</strain>
    </source>
</reference>
<proteinExistence type="predicted"/>
<dbReference type="Proteomes" id="UP000827872">
    <property type="component" value="Linkage Group LG16"/>
</dbReference>
<dbReference type="EMBL" id="CM037629">
    <property type="protein sequence ID" value="KAH7990927.1"/>
    <property type="molecule type" value="Genomic_DNA"/>
</dbReference>
<accession>A0ACB8EET4</accession>
<gene>
    <name evidence="1" type="ORF">K3G42_012842</name>
</gene>
<sequence>MADVITKAAIRHRERFQHMQQHFVQAIGNSRPSNAIHVATKTSSIGRSSTGSWPDAFLRATGRDNASSLQGIQRGSTIPKVLQYYKRLH</sequence>
<keyword evidence="2" id="KW-1185">Reference proteome</keyword>
<organism evidence="1 2">
    <name type="scientific">Sphaerodactylus townsendi</name>
    <dbReference type="NCBI Taxonomy" id="933632"/>
    <lineage>
        <taxon>Eukaryota</taxon>
        <taxon>Metazoa</taxon>
        <taxon>Chordata</taxon>
        <taxon>Craniata</taxon>
        <taxon>Vertebrata</taxon>
        <taxon>Euteleostomi</taxon>
        <taxon>Lepidosauria</taxon>
        <taxon>Squamata</taxon>
        <taxon>Bifurcata</taxon>
        <taxon>Gekkota</taxon>
        <taxon>Sphaerodactylidae</taxon>
        <taxon>Sphaerodactylus</taxon>
    </lineage>
</organism>
<protein>
    <submittedName>
        <fullName evidence="1">Uncharacterized protein</fullName>
    </submittedName>
</protein>
<comment type="caution">
    <text evidence="1">The sequence shown here is derived from an EMBL/GenBank/DDBJ whole genome shotgun (WGS) entry which is preliminary data.</text>
</comment>
<evidence type="ECO:0000313" key="1">
    <source>
        <dbReference type="EMBL" id="KAH7990927.1"/>
    </source>
</evidence>